<dbReference type="InterPro" id="IPR001628">
    <property type="entry name" value="Znf_hrmn_rcpt"/>
</dbReference>
<evidence type="ECO:0000256" key="1">
    <source>
        <dbReference type="ARBA" id="ARBA00022723"/>
    </source>
</evidence>
<dbReference type="GO" id="GO:0004879">
    <property type="term" value="F:nuclear receptor activity"/>
    <property type="evidence" value="ECO:0007669"/>
    <property type="project" value="TreeGrafter"/>
</dbReference>
<feature type="domain" description="Nuclear receptor" evidence="9">
    <location>
        <begin position="17"/>
        <end position="106"/>
    </location>
</feature>
<dbReference type="PANTHER" id="PTHR24082:SF507">
    <property type="entry name" value="BILE ACID RECEPTOR-RELATED"/>
    <property type="match status" value="1"/>
</dbReference>
<accession>A0A815D4X5</accession>
<evidence type="ECO:0000313" key="10">
    <source>
        <dbReference type="EMBL" id="CAF0785567.1"/>
    </source>
</evidence>
<dbReference type="PANTHER" id="PTHR24082">
    <property type="entry name" value="NUCLEAR HORMONE RECEPTOR"/>
    <property type="match status" value="1"/>
</dbReference>
<keyword evidence="8" id="KW-0539">Nucleus</keyword>
<dbReference type="EMBL" id="CAJNOL010001122">
    <property type="protein sequence ID" value="CAF1292497.1"/>
    <property type="molecule type" value="Genomic_DNA"/>
</dbReference>
<dbReference type="EMBL" id="CAJNOH010000032">
    <property type="protein sequence ID" value="CAF0785567.1"/>
    <property type="molecule type" value="Genomic_DNA"/>
</dbReference>
<evidence type="ECO:0000313" key="12">
    <source>
        <dbReference type="Proteomes" id="UP000663870"/>
    </source>
</evidence>
<reference evidence="11" key="1">
    <citation type="submission" date="2021-02" db="EMBL/GenBank/DDBJ databases">
        <authorList>
            <person name="Nowell W R."/>
        </authorList>
    </citation>
    <scope>NUCLEOTIDE SEQUENCE</scope>
</reference>
<keyword evidence="4" id="KW-0805">Transcription regulation</keyword>
<evidence type="ECO:0000256" key="7">
    <source>
        <dbReference type="ARBA" id="ARBA00023170"/>
    </source>
</evidence>
<keyword evidence="6" id="KW-0804">Transcription</keyword>
<name>A0A815D4X5_9BILA</name>
<sequence>MNNIVHYHHRRRATLSNHECIVCCSKAIGINFGVPTCAPCKAFFRRNARRKEILDTPCHHFDVNSLKEKNTNINDRTIRYLQIRQCSSCRLRRCFEVGMKEELIRTHEENERYKNLVDNNRKRQEWLKQLQQEKKLSIVQHIENNNDLISKFDWRHLSNIVYAYDTCCVETYLEQRVNMFAHGTSQKELLMKHYGVLPMSLIISLISFLRSLPAFQSLVRSNQSFLCQNNIRRLIFANLHELNQSCFSEPWQIAIYKSIWEFICGPELYKQFAHIEKVAEKSMIADPIITRLWIIVLFFSTPLFSDYDSQSTTIKVKKNLSFIDIQNIYATLMWKYLLYRHGPMEAVRIYSNLILIFLNMLRVEISIHIRLQMEKDLAPLDKALDELVKLDINADQ</sequence>
<dbReference type="SUPFAM" id="SSF57716">
    <property type="entry name" value="Glucocorticoid receptor-like (DNA-binding domain)"/>
    <property type="match status" value="1"/>
</dbReference>
<dbReference type="Proteomes" id="UP000663854">
    <property type="component" value="Unassembled WGS sequence"/>
</dbReference>
<keyword evidence="7" id="KW-0675">Receptor</keyword>
<dbReference type="InterPro" id="IPR013088">
    <property type="entry name" value="Znf_NHR/GATA"/>
</dbReference>
<dbReference type="GO" id="GO:0045944">
    <property type="term" value="P:positive regulation of transcription by RNA polymerase II"/>
    <property type="evidence" value="ECO:0007669"/>
    <property type="project" value="TreeGrafter"/>
</dbReference>
<dbReference type="PRINTS" id="PR00047">
    <property type="entry name" value="STROIDFINGER"/>
</dbReference>
<keyword evidence="3" id="KW-0862">Zinc</keyword>
<dbReference type="GO" id="GO:0000122">
    <property type="term" value="P:negative regulation of transcription by RNA polymerase II"/>
    <property type="evidence" value="ECO:0007669"/>
    <property type="project" value="TreeGrafter"/>
</dbReference>
<organism evidence="11 12">
    <name type="scientific">Rotaria sordida</name>
    <dbReference type="NCBI Taxonomy" id="392033"/>
    <lineage>
        <taxon>Eukaryota</taxon>
        <taxon>Metazoa</taxon>
        <taxon>Spiralia</taxon>
        <taxon>Gnathifera</taxon>
        <taxon>Rotifera</taxon>
        <taxon>Eurotatoria</taxon>
        <taxon>Bdelloidea</taxon>
        <taxon>Philodinida</taxon>
        <taxon>Philodinidae</taxon>
        <taxon>Rotaria</taxon>
    </lineage>
</organism>
<proteinExistence type="predicted"/>
<evidence type="ECO:0000256" key="2">
    <source>
        <dbReference type="ARBA" id="ARBA00022771"/>
    </source>
</evidence>
<dbReference type="InterPro" id="IPR050234">
    <property type="entry name" value="Nuclear_hormone_rcpt_NR1"/>
</dbReference>
<evidence type="ECO:0000313" key="11">
    <source>
        <dbReference type="EMBL" id="CAF1292497.1"/>
    </source>
</evidence>
<gene>
    <name evidence="11" type="ORF">JXQ802_LOCUS29069</name>
    <name evidence="10" type="ORF">PYM288_LOCUS3850</name>
</gene>
<dbReference type="Gene3D" id="3.30.50.10">
    <property type="entry name" value="Erythroid Transcription Factor GATA-1, subunit A"/>
    <property type="match status" value="1"/>
</dbReference>
<keyword evidence="5" id="KW-0238">DNA-binding</keyword>
<evidence type="ECO:0000256" key="8">
    <source>
        <dbReference type="ARBA" id="ARBA00023242"/>
    </source>
</evidence>
<keyword evidence="2" id="KW-0863">Zinc-finger</keyword>
<evidence type="ECO:0000256" key="4">
    <source>
        <dbReference type="ARBA" id="ARBA00023015"/>
    </source>
</evidence>
<comment type="caution">
    <text evidence="11">The sequence shown here is derived from an EMBL/GenBank/DDBJ whole genome shotgun (WGS) entry which is preliminary data.</text>
</comment>
<dbReference type="GO" id="GO:0030154">
    <property type="term" value="P:cell differentiation"/>
    <property type="evidence" value="ECO:0007669"/>
    <property type="project" value="TreeGrafter"/>
</dbReference>
<keyword evidence="1" id="KW-0479">Metal-binding</keyword>
<dbReference type="Proteomes" id="UP000663870">
    <property type="component" value="Unassembled WGS sequence"/>
</dbReference>
<dbReference type="InterPro" id="IPR035500">
    <property type="entry name" value="NHR-like_dom_sf"/>
</dbReference>
<protein>
    <recommendedName>
        <fullName evidence="9">Nuclear receptor domain-containing protein</fullName>
    </recommendedName>
</protein>
<dbReference type="SUPFAM" id="SSF48508">
    <property type="entry name" value="Nuclear receptor ligand-binding domain"/>
    <property type="match status" value="1"/>
</dbReference>
<evidence type="ECO:0000256" key="6">
    <source>
        <dbReference type="ARBA" id="ARBA00023163"/>
    </source>
</evidence>
<dbReference type="GO" id="GO:0008270">
    <property type="term" value="F:zinc ion binding"/>
    <property type="evidence" value="ECO:0007669"/>
    <property type="project" value="UniProtKB-KW"/>
</dbReference>
<dbReference type="GO" id="GO:0000978">
    <property type="term" value="F:RNA polymerase II cis-regulatory region sequence-specific DNA binding"/>
    <property type="evidence" value="ECO:0007669"/>
    <property type="project" value="TreeGrafter"/>
</dbReference>
<dbReference type="AlphaFoldDB" id="A0A815D4X5"/>
<dbReference type="PROSITE" id="PS51030">
    <property type="entry name" value="NUCLEAR_REC_DBD_2"/>
    <property type="match status" value="1"/>
</dbReference>
<evidence type="ECO:0000256" key="5">
    <source>
        <dbReference type="ARBA" id="ARBA00023125"/>
    </source>
</evidence>
<evidence type="ECO:0000259" key="9">
    <source>
        <dbReference type="PROSITE" id="PS51030"/>
    </source>
</evidence>
<dbReference type="SMART" id="SM00399">
    <property type="entry name" value="ZnF_C4"/>
    <property type="match status" value="1"/>
</dbReference>
<dbReference type="PROSITE" id="PS00031">
    <property type="entry name" value="NUCLEAR_REC_DBD_1"/>
    <property type="match status" value="1"/>
</dbReference>
<evidence type="ECO:0000256" key="3">
    <source>
        <dbReference type="ARBA" id="ARBA00022833"/>
    </source>
</evidence>
<dbReference type="Pfam" id="PF00105">
    <property type="entry name" value="zf-C4"/>
    <property type="match status" value="1"/>
</dbReference>
<keyword evidence="12" id="KW-1185">Reference proteome</keyword>